<gene>
    <name evidence="2" type="ORF">GSUB_06075</name>
</gene>
<organism evidence="2 3">
    <name type="scientific">Geoalkalibacter subterraneus</name>
    <dbReference type="NCBI Taxonomy" id="483547"/>
    <lineage>
        <taxon>Bacteria</taxon>
        <taxon>Pseudomonadati</taxon>
        <taxon>Thermodesulfobacteriota</taxon>
        <taxon>Desulfuromonadia</taxon>
        <taxon>Desulfuromonadales</taxon>
        <taxon>Geoalkalibacteraceae</taxon>
        <taxon>Geoalkalibacter</taxon>
    </lineage>
</organism>
<reference evidence="2 3" key="1">
    <citation type="journal article" date="2015" name="Genome Announc.">
        <title>Genomes of Geoalkalibacter ferrihydriticus Z-0531T and Geoalkalibacter subterraneus Red1T, Two Haloalkaliphilic Metal-Reducing Deltaproteobacteria.</title>
        <authorList>
            <person name="Badalamenti J.P."/>
            <person name="Krajmalnik-Brown R."/>
            <person name="Torres C.I."/>
            <person name="Bond D.R."/>
        </authorList>
    </citation>
    <scope>NUCLEOTIDE SEQUENCE [LARGE SCALE GENOMIC DNA]</scope>
    <source>
        <strain evidence="2 3">Red1</strain>
    </source>
</reference>
<dbReference type="Pfam" id="PF05137">
    <property type="entry name" value="PilN"/>
    <property type="match status" value="1"/>
</dbReference>
<evidence type="ECO:0000313" key="2">
    <source>
        <dbReference type="EMBL" id="AJF06206.1"/>
    </source>
</evidence>
<dbReference type="AlphaFoldDB" id="A0A0B5FRK8"/>
<dbReference type="RefSeq" id="WP_040199745.1">
    <property type="nucleotide sequence ID" value="NZ_CP010311.1"/>
</dbReference>
<dbReference type="OrthoDB" id="5395573at2"/>
<dbReference type="HOGENOM" id="CLU_1452508_0_0_7"/>
<dbReference type="KEGG" id="gsb:GSUB_06075"/>
<evidence type="ECO:0008006" key="4">
    <source>
        <dbReference type="Google" id="ProtNLM"/>
    </source>
</evidence>
<proteinExistence type="predicted"/>
<evidence type="ECO:0000256" key="1">
    <source>
        <dbReference type="SAM" id="Phobius"/>
    </source>
</evidence>
<keyword evidence="3" id="KW-1185">Reference proteome</keyword>
<sequence>MKISLNLATRTYVNRRALYALYALLAVLLVFWLGLSLSSWQKDHTEIGRLEEQLQQVREQLGGLGDEGAPPFDSTDYQVLLDDLAFADDILARDAFRWTRLFLRLEQLLPEGASLRSLRPEHRERALSLTAVARGNEQMNRFIDQLMASEDLNQVYLLSQERAEVTDPAGQKRPAVRFSLLIQEAF</sequence>
<keyword evidence="1" id="KW-1133">Transmembrane helix</keyword>
<feature type="transmembrane region" description="Helical" evidence="1">
    <location>
        <begin position="20"/>
        <end position="40"/>
    </location>
</feature>
<keyword evidence="1" id="KW-0812">Transmembrane</keyword>
<protein>
    <recommendedName>
        <fullName evidence="4">Fimbrial assembly protein</fullName>
    </recommendedName>
</protein>
<evidence type="ECO:0000313" key="3">
    <source>
        <dbReference type="Proteomes" id="UP000035036"/>
    </source>
</evidence>
<keyword evidence="1" id="KW-0472">Membrane</keyword>
<accession>A0A0B5FRK8</accession>
<dbReference type="InterPro" id="IPR007813">
    <property type="entry name" value="PilN"/>
</dbReference>
<name>A0A0B5FRK8_9BACT</name>
<dbReference type="Proteomes" id="UP000035036">
    <property type="component" value="Chromosome"/>
</dbReference>
<dbReference type="EMBL" id="CP010311">
    <property type="protein sequence ID" value="AJF06206.1"/>
    <property type="molecule type" value="Genomic_DNA"/>
</dbReference>
<dbReference type="STRING" id="483547.GSUB_06075"/>